<dbReference type="Pfam" id="PF19328">
    <property type="entry name" value="DAP_DH_C"/>
    <property type="match status" value="1"/>
</dbReference>
<evidence type="ECO:0000259" key="1">
    <source>
        <dbReference type="Pfam" id="PF19328"/>
    </source>
</evidence>
<feature type="domain" description="2,4-diaminopentanoate dehydrogenase C-terminal" evidence="1">
    <location>
        <begin position="1"/>
        <end position="173"/>
    </location>
</feature>
<sequence length="182" mass="19293">DVRSVKVSRIQDATNRRRSFQVKIGAGLALEEFEEKKKAGTLRHVGLEESMHMVAERMGWKLDRTEDVISPVVAGSAVEAGGMTIHAGMALGVQQIGRGYAGGKEMITLVFRASIGEEEPVDCIEIRGTPDIKSTIQGGVHGDIASCAITINAIRSMIGLSPGLKTMAGIPAVSFFSATPEG</sequence>
<reference evidence="2" key="1">
    <citation type="journal article" date="2014" name="Front. Microbiol.">
        <title>High frequency of phylogenetically diverse reductive dehalogenase-homologous genes in deep subseafloor sedimentary metagenomes.</title>
        <authorList>
            <person name="Kawai M."/>
            <person name="Futagami T."/>
            <person name="Toyoda A."/>
            <person name="Takaki Y."/>
            <person name="Nishi S."/>
            <person name="Hori S."/>
            <person name="Arai W."/>
            <person name="Tsubouchi T."/>
            <person name="Morono Y."/>
            <person name="Uchiyama I."/>
            <person name="Ito T."/>
            <person name="Fujiyama A."/>
            <person name="Inagaki F."/>
            <person name="Takami H."/>
        </authorList>
    </citation>
    <scope>NUCLEOTIDE SEQUENCE</scope>
    <source>
        <strain evidence="2">Expedition CK06-06</strain>
    </source>
</reference>
<comment type="caution">
    <text evidence="2">The sequence shown here is derived from an EMBL/GenBank/DDBJ whole genome shotgun (WGS) entry which is preliminary data.</text>
</comment>
<organism evidence="2">
    <name type="scientific">marine sediment metagenome</name>
    <dbReference type="NCBI Taxonomy" id="412755"/>
    <lineage>
        <taxon>unclassified sequences</taxon>
        <taxon>metagenomes</taxon>
        <taxon>ecological metagenomes</taxon>
    </lineage>
</organism>
<feature type="non-terminal residue" evidence="2">
    <location>
        <position position="1"/>
    </location>
</feature>
<dbReference type="AlphaFoldDB" id="X1A3U8"/>
<proteinExistence type="predicted"/>
<gene>
    <name evidence="2" type="ORF">S01H4_17811</name>
</gene>
<dbReference type="InterPro" id="IPR045760">
    <property type="entry name" value="DAP_DH_C"/>
</dbReference>
<name>X1A3U8_9ZZZZ</name>
<protein>
    <recommendedName>
        <fullName evidence="1">2,4-diaminopentanoate dehydrogenase C-terminal domain-containing protein</fullName>
    </recommendedName>
</protein>
<accession>X1A3U8</accession>
<evidence type="ECO:0000313" key="2">
    <source>
        <dbReference type="EMBL" id="GAG64847.1"/>
    </source>
</evidence>
<dbReference type="EMBL" id="BART01007866">
    <property type="protein sequence ID" value="GAG64847.1"/>
    <property type="molecule type" value="Genomic_DNA"/>
</dbReference>